<protein>
    <submittedName>
        <fullName evidence="2">CZB domain-containing protein</fullName>
    </submittedName>
</protein>
<dbReference type="AlphaFoldDB" id="A0A956SEN0"/>
<feature type="non-terminal residue" evidence="2">
    <location>
        <position position="1"/>
    </location>
</feature>
<proteinExistence type="predicted"/>
<name>A0A956SEN0_UNCEI</name>
<organism evidence="2 3">
    <name type="scientific">Eiseniibacteriota bacterium</name>
    <dbReference type="NCBI Taxonomy" id="2212470"/>
    <lineage>
        <taxon>Bacteria</taxon>
        <taxon>Candidatus Eiseniibacteriota</taxon>
    </lineage>
</organism>
<sequence>AIVETDGVINDMQVNVSRVGSTFEDLEHRVSTLDSETGGFLERLNEMYGYVTESFADVGRMADDIFVSLAKLDHVIWKVNTYLSIHQNKPVFDFVDHHNCRLGKWYYQGEGKQFFANSAHYSKLEAPHARVHTGTRNVFALLGHEDIDARELMAAVNEMEAASRDVFAGLDRIRRDVERWSEDAAA</sequence>
<accession>A0A956SEN0</accession>
<comment type="caution">
    <text evidence="2">The sequence shown here is derived from an EMBL/GenBank/DDBJ whole genome shotgun (WGS) entry which is preliminary data.</text>
</comment>
<dbReference type="Pfam" id="PF13682">
    <property type="entry name" value="CZB"/>
    <property type="match status" value="1"/>
</dbReference>
<dbReference type="EMBL" id="JAGQHS010000125">
    <property type="protein sequence ID" value="MCA9757867.1"/>
    <property type="molecule type" value="Genomic_DNA"/>
</dbReference>
<evidence type="ECO:0000313" key="3">
    <source>
        <dbReference type="Proteomes" id="UP000739538"/>
    </source>
</evidence>
<evidence type="ECO:0000313" key="2">
    <source>
        <dbReference type="EMBL" id="MCA9757867.1"/>
    </source>
</evidence>
<dbReference type="Gene3D" id="1.20.120.30">
    <property type="entry name" value="Aspartate receptor, ligand-binding domain"/>
    <property type="match status" value="1"/>
</dbReference>
<reference evidence="2" key="2">
    <citation type="journal article" date="2021" name="Microbiome">
        <title>Successional dynamics and alternative stable states in a saline activated sludge microbial community over 9 years.</title>
        <authorList>
            <person name="Wang Y."/>
            <person name="Ye J."/>
            <person name="Ju F."/>
            <person name="Liu L."/>
            <person name="Boyd J.A."/>
            <person name="Deng Y."/>
            <person name="Parks D.H."/>
            <person name="Jiang X."/>
            <person name="Yin X."/>
            <person name="Woodcroft B.J."/>
            <person name="Tyson G.W."/>
            <person name="Hugenholtz P."/>
            <person name="Polz M.F."/>
            <person name="Zhang T."/>
        </authorList>
    </citation>
    <scope>NUCLEOTIDE SEQUENCE</scope>
    <source>
        <strain evidence="2">HKST-UBA02</strain>
    </source>
</reference>
<feature type="domain" description="Chemoreceptor zinc-binding" evidence="1">
    <location>
        <begin position="74"/>
        <end position="136"/>
    </location>
</feature>
<reference evidence="2" key="1">
    <citation type="submission" date="2020-04" db="EMBL/GenBank/DDBJ databases">
        <authorList>
            <person name="Zhang T."/>
        </authorList>
    </citation>
    <scope>NUCLEOTIDE SEQUENCE</scope>
    <source>
        <strain evidence="2">HKST-UBA02</strain>
    </source>
</reference>
<dbReference type="Proteomes" id="UP000739538">
    <property type="component" value="Unassembled WGS sequence"/>
</dbReference>
<dbReference type="InterPro" id="IPR025991">
    <property type="entry name" value="Chemoreceptor_zinc-bind_dom"/>
</dbReference>
<gene>
    <name evidence="2" type="ORF">KDA27_18895</name>
</gene>
<evidence type="ECO:0000259" key="1">
    <source>
        <dbReference type="Pfam" id="PF13682"/>
    </source>
</evidence>